<keyword evidence="2" id="KW-1185">Reference proteome</keyword>
<dbReference type="EMBL" id="BAAABX010000032">
    <property type="protein sequence ID" value="GAA0406164.1"/>
    <property type="molecule type" value="Genomic_DNA"/>
</dbReference>
<comment type="caution">
    <text evidence="1">The sequence shown here is derived from an EMBL/GenBank/DDBJ whole genome shotgun (WGS) entry which is preliminary data.</text>
</comment>
<organism evidence="1 2">
    <name type="scientific">Streptomyces luteireticuli</name>
    <dbReference type="NCBI Taxonomy" id="173858"/>
    <lineage>
        <taxon>Bacteria</taxon>
        <taxon>Bacillati</taxon>
        <taxon>Actinomycetota</taxon>
        <taxon>Actinomycetes</taxon>
        <taxon>Kitasatosporales</taxon>
        <taxon>Streptomycetaceae</taxon>
        <taxon>Streptomyces</taxon>
    </lineage>
</organism>
<evidence type="ECO:0000313" key="2">
    <source>
        <dbReference type="Proteomes" id="UP001500879"/>
    </source>
</evidence>
<dbReference type="Proteomes" id="UP001500879">
    <property type="component" value="Unassembled WGS sequence"/>
</dbReference>
<name>A0ABP3IJ11_9ACTN</name>
<protein>
    <submittedName>
        <fullName evidence="1">Uncharacterized protein</fullName>
    </submittedName>
</protein>
<gene>
    <name evidence="1" type="ORF">GCM10010357_28910</name>
</gene>
<dbReference type="RefSeq" id="WP_344024018.1">
    <property type="nucleotide sequence ID" value="NZ_BAAABX010000032.1"/>
</dbReference>
<accession>A0ABP3IJ11</accession>
<evidence type="ECO:0000313" key="1">
    <source>
        <dbReference type="EMBL" id="GAA0406164.1"/>
    </source>
</evidence>
<proteinExistence type="predicted"/>
<reference evidence="2" key="1">
    <citation type="journal article" date="2019" name="Int. J. Syst. Evol. Microbiol.">
        <title>The Global Catalogue of Microorganisms (GCM) 10K type strain sequencing project: providing services to taxonomists for standard genome sequencing and annotation.</title>
        <authorList>
            <consortium name="The Broad Institute Genomics Platform"/>
            <consortium name="The Broad Institute Genome Sequencing Center for Infectious Disease"/>
            <person name="Wu L."/>
            <person name="Ma J."/>
        </authorList>
    </citation>
    <scope>NUCLEOTIDE SEQUENCE [LARGE SCALE GENOMIC DNA]</scope>
    <source>
        <strain evidence="2">JCM 4788</strain>
    </source>
</reference>
<sequence>MAEVSFPFNKDSEGGGRQAVGQTDWQIMAQTWGGDRVDFRLTASSYDQSALPFAAKVTAGRTVTLSPGSAWVGGFYYQLDAPLSVEIGANWDRSKDRRDTIVLRADLSKGAVNIAVVQGQPSARPVPVQPRRKLGQAWEMVLHEVLVPRGNGVVEVSNRAPYDVPSTVAFPWGATDSARFLPNTTFFHDADSDARHVPTEYLKSRDGIVPTRSLGKSYQYTPQLINARSEPRGFVARGRWRWVGPNAAWFAVDYRNDSNSDIRSSSGEALSIQLPRPLNGGVGQAFTGYMINGRERADLPNYVSLTGMSWAGNSGQTVRLLNQAVSGRSGLDYLTVMPARSSIVVSGIFEANQFNE</sequence>